<dbReference type="Pfam" id="PF15665">
    <property type="entry name" value="FAM184"/>
    <property type="match status" value="1"/>
</dbReference>
<name>W2RDL5_PHYN3</name>
<evidence type="ECO:0000313" key="6">
    <source>
        <dbReference type="Proteomes" id="UP000018817"/>
    </source>
</evidence>
<dbReference type="OrthoDB" id="75801at2759"/>
<evidence type="ECO:0000313" key="5">
    <source>
        <dbReference type="EMBL" id="ETN23306.1"/>
    </source>
</evidence>
<dbReference type="Proteomes" id="UP000018817">
    <property type="component" value="Unassembled WGS sequence"/>
</dbReference>
<dbReference type="InterPro" id="IPR039478">
    <property type="entry name" value="FAM184A/B_N"/>
</dbReference>
<feature type="coiled-coil region" evidence="2">
    <location>
        <begin position="677"/>
        <end position="704"/>
    </location>
</feature>
<feature type="coiled-coil region" evidence="2">
    <location>
        <begin position="268"/>
        <end position="334"/>
    </location>
</feature>
<organism evidence="5 6">
    <name type="scientific">Phytophthora nicotianae (strain INRA-310)</name>
    <name type="common">Phytophthora parasitica</name>
    <dbReference type="NCBI Taxonomy" id="761204"/>
    <lineage>
        <taxon>Eukaryota</taxon>
        <taxon>Sar</taxon>
        <taxon>Stramenopiles</taxon>
        <taxon>Oomycota</taxon>
        <taxon>Peronosporomycetes</taxon>
        <taxon>Peronosporales</taxon>
        <taxon>Peronosporaceae</taxon>
        <taxon>Phytophthora</taxon>
    </lineage>
</organism>
<dbReference type="EMBL" id="KI669562">
    <property type="protein sequence ID" value="ETN23306.1"/>
    <property type="molecule type" value="Genomic_DNA"/>
</dbReference>
<dbReference type="PANTHER" id="PTHR18870:SF9">
    <property type="entry name" value="PROTEIN TAG-278-RELATED"/>
    <property type="match status" value="1"/>
</dbReference>
<evidence type="ECO:0000256" key="3">
    <source>
        <dbReference type="SAM" id="MobiDB-lite"/>
    </source>
</evidence>
<sequence length="1132" mass="130450">MSASAAASAELHLKMCKKVAQLTKVIFQLNTRNEDYQAEAEHTREAHTAELQKLTQDAADKMRMLQGKLQTQAATAAQRERQYAAERQKFMTETQQQQRRTQAGRIAAEEAFKVKVAELETEVLDAKRHFNERVETLTQLAAEKEKQRALSSQEEAVALEARLEEMRLKHADEVEQLVTTSNAKYSKMLAEQLRAQDTLKADLVSAKLDYDKQKQEMIAEYERQRLAQEISAKTSFDEVKHELVTKIEALLLDVEALRGNETKHRDEKENFVKNQQEAARTIKQLELQLSKAQQDSQSVRRDASAHSEELQRMLAVSTDKIDELAQELTTLKQTLQTRDRALIQAQKDLEIAQLETLQQNATASELQAQLKQQLQENKLQLANSKSEIQLAFQQVETGKNQIQKLETELTAALKSIADMQTEGSNNALTQSKLKQELEHVQTEAKQVKTDHERALETLKQTYDSNIQQLISSHTHEMETQRSGAKKQLEQLEKRMKEASEKTSDEKISELKREHQRVVIEHEVASKTAQAKLRDEIVKLELQVKTLQDQLTVQTLHLTDLQKKRADLVRQLENSQQQISSLQSAKDALQSSSLKFQKERDEAHQKQIRELELQRENSIKSLTADRDQLEQEHSKALIQLMQAHATTLQTTTEQLEAQRLKELTFQETTMRELYEPQLLKLREDIESLQHALKGSTEEAMETQRAMEETRLFEQEQVRSAIVRYTERTAAELSDVEITARQQLESLQLRHSNHELELEKRLKDEMKAQLASHQAKADSDFARLAAEHRQELQISAQEHAEAMKLLQSTLHSGQERAILAERADAAKQLAELSSKKDKERSEALLEAQHAHDQQYGELRDRLESTEETLTRKTLDWAGAMREGQNLSAALAAKTQEVVVRVAELEKSSREQVETLKLAAKREMDKLLEENLAETKQLSDQFEETRRVMDEKVASLKAAIAEWQDKYARRESRPEDVARIVELERLVVEKDVLVRRTLDEMAYFKRELLNREEMYNKTFARTPNVGMLQVLKPHVQMQQQMQMQQSLNPMQATPPPKSRGKAKTFEQPQDLQRRRSERSEQEAELDMFYRGENYKPVDIYTAMKWCSEGWSGVSTKTIRNCWSNSGKLDLRFLLN</sequence>
<feature type="coiled-coil region" evidence="2">
    <location>
        <begin position="127"/>
        <end position="176"/>
    </location>
</feature>
<reference evidence="5 6" key="2">
    <citation type="submission" date="2013-11" db="EMBL/GenBank/DDBJ databases">
        <title>The Genome Sequence of Phytophthora parasitica INRA-310.</title>
        <authorList>
            <consortium name="The Broad Institute Genomics Platform"/>
            <person name="Russ C."/>
            <person name="Tyler B."/>
            <person name="Panabieres F."/>
            <person name="Shan W."/>
            <person name="Tripathy S."/>
            <person name="Grunwald N."/>
            <person name="Machado M."/>
            <person name="Johnson C.S."/>
            <person name="Arredondo F."/>
            <person name="Hong C."/>
            <person name="Coffey M."/>
            <person name="Young S.K."/>
            <person name="Zeng Q."/>
            <person name="Gargeya S."/>
            <person name="Fitzgerald M."/>
            <person name="Abouelleil A."/>
            <person name="Alvarado L."/>
            <person name="Chapman S.B."/>
            <person name="Gainer-Dewar J."/>
            <person name="Goldberg J."/>
            <person name="Griggs A."/>
            <person name="Gujja S."/>
            <person name="Hansen M."/>
            <person name="Howarth C."/>
            <person name="Imamovic A."/>
            <person name="Ireland A."/>
            <person name="Larimer J."/>
            <person name="McCowan C."/>
            <person name="Murphy C."/>
            <person name="Pearson M."/>
            <person name="Poon T.W."/>
            <person name="Priest M."/>
            <person name="Roberts A."/>
            <person name="Saif S."/>
            <person name="Shea T."/>
            <person name="Sykes S."/>
            <person name="Wortman J."/>
            <person name="Nusbaum C."/>
            <person name="Birren B."/>
        </authorList>
    </citation>
    <scope>NUCLEOTIDE SEQUENCE [LARGE SCALE GENOMIC DNA]</scope>
    <source>
        <strain evidence="5 6">INRA-310</strain>
    </source>
</reference>
<feature type="coiled-coil region" evidence="2">
    <location>
        <begin position="363"/>
        <end position="638"/>
    </location>
</feature>
<feature type="region of interest" description="Disordered" evidence="3">
    <location>
        <begin position="1036"/>
        <end position="1079"/>
    </location>
</feature>
<dbReference type="VEuPathDB" id="FungiDB:PPTG_02913"/>
<feature type="coiled-coil region" evidence="2">
    <location>
        <begin position="907"/>
        <end position="970"/>
    </location>
</feature>
<evidence type="ECO:0000259" key="4">
    <source>
        <dbReference type="Pfam" id="PF15665"/>
    </source>
</evidence>
<dbReference type="RefSeq" id="XP_008892493.1">
    <property type="nucleotide sequence ID" value="XM_008894245.1"/>
</dbReference>
<evidence type="ECO:0000256" key="2">
    <source>
        <dbReference type="SAM" id="Coils"/>
    </source>
</evidence>
<dbReference type="AlphaFoldDB" id="W2RDL5"/>
<dbReference type="OMA" id="MCKKVAQ"/>
<reference evidence="6" key="1">
    <citation type="submission" date="2011-12" db="EMBL/GenBank/DDBJ databases">
        <authorList>
            <consortium name="The Broad Institute Genome Sequencing Platform"/>
            <person name="Russ C."/>
            <person name="Tyler B."/>
            <person name="Panabieres F."/>
            <person name="Shan W."/>
            <person name="Tripathy S."/>
            <person name="Grunwald N."/>
            <person name="Machado M."/>
            <person name="Young S.K."/>
            <person name="Zeng Q."/>
            <person name="Gargeya S."/>
            <person name="Fitzgerald M."/>
            <person name="Haas B."/>
            <person name="Abouelleil A."/>
            <person name="Alvarado L."/>
            <person name="Arachchi H.M."/>
            <person name="Berlin A."/>
            <person name="Chapman S.B."/>
            <person name="Gearin G."/>
            <person name="Goldberg J."/>
            <person name="Griggs A."/>
            <person name="Gujja S."/>
            <person name="Hansen M."/>
            <person name="Heiman D."/>
            <person name="Howarth C."/>
            <person name="Larimer J."/>
            <person name="Lui A."/>
            <person name="MacDonald P.J.P."/>
            <person name="McCowen C."/>
            <person name="Montmayeur A."/>
            <person name="Murphy C."/>
            <person name="Neiman D."/>
            <person name="Pearson M."/>
            <person name="Priest M."/>
            <person name="Roberts A."/>
            <person name="Saif S."/>
            <person name="Shea T."/>
            <person name="Sisk P."/>
            <person name="Stolte C."/>
            <person name="Sykes S."/>
            <person name="Wortman J."/>
            <person name="Nusbaum C."/>
            <person name="Birren B."/>
        </authorList>
    </citation>
    <scope>NUCLEOTIDE SEQUENCE [LARGE SCALE GENOMIC DNA]</scope>
    <source>
        <strain evidence="6">INRA-310</strain>
    </source>
</reference>
<feature type="domain" description="Protein FAM184A/B N-terminal" evidence="4">
    <location>
        <begin position="25"/>
        <end position="237"/>
    </location>
</feature>
<protein>
    <recommendedName>
        <fullName evidence="4">Protein FAM184A/B N-terminal domain-containing protein</fullName>
    </recommendedName>
</protein>
<evidence type="ECO:0000256" key="1">
    <source>
        <dbReference type="ARBA" id="ARBA00023054"/>
    </source>
</evidence>
<dbReference type="GeneID" id="20173125"/>
<dbReference type="PANTHER" id="PTHR18870">
    <property type="entry name" value="PROTEIN TAG-278-RELATED"/>
    <property type="match status" value="1"/>
</dbReference>
<keyword evidence="1 2" id="KW-0175">Coiled coil</keyword>
<feature type="compositionally biased region" description="Basic and acidic residues" evidence="3">
    <location>
        <begin position="1068"/>
        <end position="1079"/>
    </location>
</feature>
<feature type="coiled-coil region" evidence="2">
    <location>
        <begin position="19"/>
        <end position="57"/>
    </location>
</feature>
<gene>
    <name evidence="5" type="ORF">PPTG_02913</name>
</gene>
<proteinExistence type="predicted"/>
<accession>W2RDL5</accession>
<dbReference type="STRING" id="761204.W2RDL5"/>